<dbReference type="PANTHER" id="PTHR30346">
    <property type="entry name" value="TRANSCRIPTIONAL DUAL REGULATOR HCAR-RELATED"/>
    <property type="match status" value="1"/>
</dbReference>
<organism evidence="6 7">
    <name type="scientific">Kibdelosporangium aridum</name>
    <dbReference type="NCBI Taxonomy" id="2030"/>
    <lineage>
        <taxon>Bacteria</taxon>
        <taxon>Bacillati</taxon>
        <taxon>Actinomycetota</taxon>
        <taxon>Actinomycetes</taxon>
        <taxon>Pseudonocardiales</taxon>
        <taxon>Pseudonocardiaceae</taxon>
        <taxon>Kibdelosporangium</taxon>
    </lineage>
</organism>
<reference evidence="6 7" key="1">
    <citation type="submission" date="2017-04" db="EMBL/GenBank/DDBJ databases">
        <authorList>
            <person name="Afonso C.L."/>
            <person name="Miller P.J."/>
            <person name="Scott M.A."/>
            <person name="Spackman E."/>
            <person name="Goraichik I."/>
            <person name="Dimitrov K.M."/>
            <person name="Suarez D.L."/>
            <person name="Swayne D.E."/>
        </authorList>
    </citation>
    <scope>NUCLEOTIDE SEQUENCE [LARGE SCALE GENOMIC DNA]</scope>
    <source>
        <strain evidence="6 7">DSM 43828</strain>
    </source>
</reference>
<dbReference type="CDD" id="cd08414">
    <property type="entry name" value="PBP2_LTTR_aromatics_like"/>
    <property type="match status" value="1"/>
</dbReference>
<keyword evidence="4" id="KW-0804">Transcription</keyword>
<keyword evidence="2" id="KW-0805">Transcription regulation</keyword>
<proteinExistence type="inferred from homology"/>
<dbReference type="OrthoDB" id="3171102at2"/>
<dbReference type="GO" id="GO:0003677">
    <property type="term" value="F:DNA binding"/>
    <property type="evidence" value="ECO:0007669"/>
    <property type="project" value="UniProtKB-KW"/>
</dbReference>
<dbReference type="Proteomes" id="UP000192674">
    <property type="component" value="Unassembled WGS sequence"/>
</dbReference>
<dbReference type="PRINTS" id="PR00039">
    <property type="entry name" value="HTHLYSR"/>
</dbReference>
<dbReference type="PROSITE" id="PS50931">
    <property type="entry name" value="HTH_LYSR"/>
    <property type="match status" value="1"/>
</dbReference>
<evidence type="ECO:0000313" key="7">
    <source>
        <dbReference type="Proteomes" id="UP000192674"/>
    </source>
</evidence>
<evidence type="ECO:0000256" key="3">
    <source>
        <dbReference type="ARBA" id="ARBA00023125"/>
    </source>
</evidence>
<dbReference type="InterPro" id="IPR036388">
    <property type="entry name" value="WH-like_DNA-bd_sf"/>
</dbReference>
<dbReference type="RefSeq" id="WP_143446260.1">
    <property type="nucleotide sequence ID" value="NZ_FWXV01000002.1"/>
</dbReference>
<comment type="similarity">
    <text evidence="1">Belongs to the LysR transcriptional regulatory family.</text>
</comment>
<evidence type="ECO:0000256" key="4">
    <source>
        <dbReference type="ARBA" id="ARBA00023163"/>
    </source>
</evidence>
<dbReference type="Pfam" id="PF00126">
    <property type="entry name" value="HTH_1"/>
    <property type="match status" value="1"/>
</dbReference>
<gene>
    <name evidence="6" type="ORF">SAMN05661093_02050</name>
</gene>
<dbReference type="Pfam" id="PF03466">
    <property type="entry name" value="LysR_substrate"/>
    <property type="match status" value="1"/>
</dbReference>
<dbReference type="Gene3D" id="1.10.10.10">
    <property type="entry name" value="Winged helix-like DNA-binding domain superfamily/Winged helix DNA-binding domain"/>
    <property type="match status" value="1"/>
</dbReference>
<dbReference type="PANTHER" id="PTHR30346:SF30">
    <property type="entry name" value="SMALL NEUTRAL PROTEASE REGULATORY PROTEIN"/>
    <property type="match status" value="1"/>
</dbReference>
<protein>
    <submittedName>
        <fullName evidence="6">DNA-binding transcriptional regulator, LysR family</fullName>
    </submittedName>
</protein>
<keyword evidence="7" id="KW-1185">Reference proteome</keyword>
<accession>A0A1W2CIY5</accession>
<dbReference type="GO" id="GO:0003700">
    <property type="term" value="F:DNA-binding transcription factor activity"/>
    <property type="evidence" value="ECO:0007669"/>
    <property type="project" value="InterPro"/>
</dbReference>
<evidence type="ECO:0000313" key="6">
    <source>
        <dbReference type="EMBL" id="SMC85207.1"/>
    </source>
</evidence>
<dbReference type="Gene3D" id="3.40.190.10">
    <property type="entry name" value="Periplasmic binding protein-like II"/>
    <property type="match status" value="2"/>
</dbReference>
<dbReference type="EMBL" id="FWXV01000002">
    <property type="protein sequence ID" value="SMC85207.1"/>
    <property type="molecule type" value="Genomic_DNA"/>
</dbReference>
<keyword evidence="3 6" id="KW-0238">DNA-binding</keyword>
<evidence type="ECO:0000256" key="1">
    <source>
        <dbReference type="ARBA" id="ARBA00009437"/>
    </source>
</evidence>
<evidence type="ECO:0000256" key="2">
    <source>
        <dbReference type="ARBA" id="ARBA00023015"/>
    </source>
</evidence>
<dbReference type="SUPFAM" id="SSF53850">
    <property type="entry name" value="Periplasmic binding protein-like II"/>
    <property type="match status" value="1"/>
</dbReference>
<dbReference type="GO" id="GO:0032993">
    <property type="term" value="C:protein-DNA complex"/>
    <property type="evidence" value="ECO:0007669"/>
    <property type="project" value="TreeGrafter"/>
</dbReference>
<evidence type="ECO:0000259" key="5">
    <source>
        <dbReference type="PROSITE" id="PS50931"/>
    </source>
</evidence>
<sequence length="318" mass="34919">MRLEIRHLRTVLAVADAGSISRAAAILQVTQPGLSSQLQRIEREVGGHLFRRGRDGIVVTELGQHFIDEARELVERFDRLGEAGEQFSDRTHDTVIRVGGIDNRHTPALVTVIREVLPDPDVSSWISVEVRPVIEALGSNTLDIAVLHEFPRYPIYLGPGIEHRVLVTEPFFIGLHVCHPLAGQDEIVLADLAKADWVLPPDDEAGGLASFRMACGAAGFSPQVRHRVASSVAAGLLIASGEAVGCYFPTSEPPQDVVLRPIAGNPHYRRLLVAWRGDSPIAAVAGEVYDRLLAGYLDVMRSRPAYATWWRNREGDRS</sequence>
<dbReference type="AlphaFoldDB" id="A0A1W2CIY5"/>
<dbReference type="InterPro" id="IPR000847">
    <property type="entry name" value="LysR_HTH_N"/>
</dbReference>
<name>A0A1W2CIY5_KIBAR</name>
<feature type="domain" description="HTH lysR-type" evidence="5">
    <location>
        <begin position="3"/>
        <end position="60"/>
    </location>
</feature>
<dbReference type="SUPFAM" id="SSF46785">
    <property type="entry name" value="Winged helix' DNA-binding domain"/>
    <property type="match status" value="1"/>
</dbReference>
<dbReference type="InterPro" id="IPR005119">
    <property type="entry name" value="LysR_subst-bd"/>
</dbReference>
<dbReference type="InterPro" id="IPR036390">
    <property type="entry name" value="WH_DNA-bd_sf"/>
</dbReference>